<dbReference type="Pfam" id="PF01429">
    <property type="entry name" value="MBD"/>
    <property type="match status" value="1"/>
</dbReference>
<evidence type="ECO:0000256" key="9">
    <source>
        <dbReference type="ARBA" id="ARBA00062707"/>
    </source>
</evidence>
<proteinExistence type="predicted"/>
<evidence type="ECO:0000256" key="4">
    <source>
        <dbReference type="ARBA" id="ARBA00022801"/>
    </source>
</evidence>
<dbReference type="GO" id="GO:0008263">
    <property type="term" value="F:pyrimidine-specific mismatch base pair DNA N-glycosylase activity"/>
    <property type="evidence" value="ECO:0007669"/>
    <property type="project" value="InterPro"/>
</dbReference>
<evidence type="ECO:0000256" key="1">
    <source>
        <dbReference type="ARBA" id="ARBA00004123"/>
    </source>
</evidence>
<dbReference type="SUPFAM" id="SSF54171">
    <property type="entry name" value="DNA-binding domain"/>
    <property type="match status" value="1"/>
</dbReference>
<dbReference type="InterPro" id="IPR001739">
    <property type="entry name" value="Methyl_CpG_DNA-bd"/>
</dbReference>
<dbReference type="PROSITE" id="PS50982">
    <property type="entry name" value="MBD"/>
    <property type="match status" value="1"/>
</dbReference>
<dbReference type="InterPro" id="IPR045138">
    <property type="entry name" value="MeCP2/MBD4"/>
</dbReference>
<name>A0A6P8Q585_GEOSA</name>
<dbReference type="CDD" id="cd01396">
    <property type="entry name" value="MeCP2_MBD"/>
    <property type="match status" value="1"/>
</dbReference>
<dbReference type="FunFam" id="1.10.340.30:FF:000051">
    <property type="entry name" value="Methyl-CpG-binding domain protein 4"/>
    <property type="match status" value="1"/>
</dbReference>
<dbReference type="SUPFAM" id="SSF48150">
    <property type="entry name" value="DNA-glycosylase"/>
    <property type="match status" value="1"/>
</dbReference>
<comment type="subcellular location">
    <subcellularLocation>
        <location evidence="1">Nucleus</location>
    </subcellularLocation>
</comment>
<dbReference type="Proteomes" id="UP000515159">
    <property type="component" value="Chromosome 17"/>
</dbReference>
<comment type="function">
    <text evidence="8">Mismatch-specific DNA N-glycosylase involved in DNA repair. Has thymine glycosylase activity and is specific for G:T mismatches within methylated and unmethylated CpG sites. Can also remove uracil or 5-fluorouracil in G:U mismatches. Has no lyase activity. Was first identified as methyl-CpG-binding protein.</text>
</comment>
<dbReference type="GO" id="GO:0006281">
    <property type="term" value="P:DNA repair"/>
    <property type="evidence" value="ECO:0007669"/>
    <property type="project" value="UniProtKB-KW"/>
</dbReference>
<evidence type="ECO:0000256" key="7">
    <source>
        <dbReference type="ARBA" id="ARBA00023242"/>
    </source>
</evidence>
<dbReference type="AlphaFoldDB" id="A0A6P8Q585"/>
<feature type="domain" description="MBD" evidence="14">
    <location>
        <begin position="35"/>
        <end position="107"/>
    </location>
</feature>
<sequence>MTQTMRESRKCFNSHPEMPKITDCGFKYKEEETAEGQEPESPRTIPDGWSKIVKQRQSGRTAGKYDVCFISPQGKVFRSKSALVKFFSKTRETYLQPEDFDFTVCSQIKLKSKPPESSVGTSKTSQRKQKLSVKSGEEESASSLQKTDLEPPPNREQHSEEDLDWNVKECSVVKTKKAPSQRTRKRSENNSPRCDQIKRQKKASPEGIKCEKVQTKKVKCAWKVNANRKRLSENAVLAPECVPIEVPEAAREPQCVAEHFDAAPLIGADGEAPKPEEPLYLNPALSISDCDSPSCGKNSFKPQKDSRLKVQIEKRKTSPYFSSRSIKEALSPPKRKAFNKWTPPRSPFNLIQETLFHDPWKLLIATIFLNKTSGKMAIPVLWEFLEKYPAPEIARLADWQEMSELLRPLGLYELRAKIIIRFSDEYLTKKWKYPIELHGIGKYGNDSYRIFCVSEWKEVHPEDHKLNQYHTWLWQNHEMLTLA</sequence>
<dbReference type="InterPro" id="IPR011257">
    <property type="entry name" value="DNA_glycosylase"/>
</dbReference>
<evidence type="ECO:0000256" key="6">
    <source>
        <dbReference type="ARBA" id="ARBA00023204"/>
    </source>
</evidence>
<feature type="compositionally biased region" description="Basic residues" evidence="13">
    <location>
        <begin position="174"/>
        <end position="185"/>
    </location>
</feature>
<keyword evidence="5" id="KW-0238">DNA-binding</keyword>
<dbReference type="Gene3D" id="1.10.340.30">
    <property type="entry name" value="Hypothetical protein, domain 2"/>
    <property type="match status" value="1"/>
</dbReference>
<evidence type="ECO:0000256" key="13">
    <source>
        <dbReference type="SAM" id="MobiDB-lite"/>
    </source>
</evidence>
<dbReference type="OrthoDB" id="10265068at2759"/>
<evidence type="ECO:0000256" key="2">
    <source>
        <dbReference type="ARBA" id="ARBA00022553"/>
    </source>
</evidence>
<dbReference type="SMART" id="SM00391">
    <property type="entry name" value="MBD"/>
    <property type="match status" value="1"/>
</dbReference>
<dbReference type="PANTHER" id="PTHR15074:SF7">
    <property type="entry name" value="METHYL-CPG-BINDING DOMAIN PROTEIN 4"/>
    <property type="match status" value="1"/>
</dbReference>
<dbReference type="GeneID" id="117351313"/>
<accession>A0A6P8Q585</accession>
<organism evidence="15 16">
    <name type="scientific">Geotrypetes seraphini</name>
    <name type="common">Gaboon caecilian</name>
    <name type="synonym">Caecilia seraphini</name>
    <dbReference type="NCBI Taxonomy" id="260995"/>
    <lineage>
        <taxon>Eukaryota</taxon>
        <taxon>Metazoa</taxon>
        <taxon>Chordata</taxon>
        <taxon>Craniata</taxon>
        <taxon>Vertebrata</taxon>
        <taxon>Euteleostomi</taxon>
        <taxon>Amphibia</taxon>
        <taxon>Gymnophiona</taxon>
        <taxon>Geotrypetes</taxon>
    </lineage>
</organism>
<evidence type="ECO:0000256" key="3">
    <source>
        <dbReference type="ARBA" id="ARBA00022763"/>
    </source>
</evidence>
<evidence type="ECO:0000256" key="10">
    <source>
        <dbReference type="ARBA" id="ARBA00069821"/>
    </source>
</evidence>
<dbReference type="Gene3D" id="3.30.890.10">
    <property type="entry name" value="Methyl-cpg-binding Protein 2, Chain A"/>
    <property type="match status" value="1"/>
</dbReference>
<evidence type="ECO:0000256" key="8">
    <source>
        <dbReference type="ARBA" id="ARBA00055831"/>
    </source>
</evidence>
<protein>
    <recommendedName>
        <fullName evidence="10">Methyl-CpG-binding domain protein 4</fullName>
    </recommendedName>
    <alternativeName>
        <fullName evidence="11">Methyl-CpG-binding protein MBD4</fullName>
    </alternativeName>
    <alternativeName>
        <fullName evidence="12">Mismatch-specific DNA N-glycosylase</fullName>
    </alternativeName>
</protein>
<evidence type="ECO:0000313" key="15">
    <source>
        <dbReference type="Proteomes" id="UP000515159"/>
    </source>
</evidence>
<dbReference type="RefSeq" id="XP_033782354.1">
    <property type="nucleotide sequence ID" value="XM_033926463.1"/>
</dbReference>
<keyword evidence="2" id="KW-0597">Phosphoprotein</keyword>
<keyword evidence="15" id="KW-1185">Reference proteome</keyword>
<evidence type="ECO:0000256" key="5">
    <source>
        <dbReference type="ARBA" id="ARBA00023125"/>
    </source>
</evidence>
<evidence type="ECO:0000313" key="16">
    <source>
        <dbReference type="RefSeq" id="XP_033782353.1"/>
    </source>
</evidence>
<reference evidence="16 17" key="1">
    <citation type="submission" date="2025-04" db="UniProtKB">
        <authorList>
            <consortium name="RefSeq"/>
        </authorList>
    </citation>
    <scope>IDENTIFICATION</scope>
</reference>
<dbReference type="KEGG" id="gsh:117351313"/>
<dbReference type="GO" id="GO:0003677">
    <property type="term" value="F:DNA binding"/>
    <property type="evidence" value="ECO:0007669"/>
    <property type="project" value="UniProtKB-KW"/>
</dbReference>
<dbReference type="InterPro" id="IPR016177">
    <property type="entry name" value="DNA-bd_dom_sf"/>
</dbReference>
<keyword evidence="7" id="KW-0539">Nucleus</keyword>
<dbReference type="GO" id="GO:0005634">
    <property type="term" value="C:nucleus"/>
    <property type="evidence" value="ECO:0007669"/>
    <property type="project" value="UniProtKB-SubCell"/>
</dbReference>
<dbReference type="RefSeq" id="XP_033782353.1">
    <property type="nucleotide sequence ID" value="XM_033926462.1"/>
</dbReference>
<gene>
    <name evidence="16 17" type="primary">MBD4</name>
</gene>
<feature type="region of interest" description="Disordered" evidence="13">
    <location>
        <begin position="111"/>
        <end position="208"/>
    </location>
</feature>
<comment type="subunit">
    <text evidence="9">Interacts with MLH1.</text>
</comment>
<evidence type="ECO:0000313" key="17">
    <source>
        <dbReference type="RefSeq" id="XP_033782354.1"/>
    </source>
</evidence>
<keyword evidence="3" id="KW-0227">DNA damage</keyword>
<dbReference type="PANTHER" id="PTHR15074">
    <property type="entry name" value="METHYL-CPG-BINDING PROTEIN"/>
    <property type="match status" value="1"/>
</dbReference>
<feature type="compositionally biased region" description="Basic and acidic residues" evidence="13">
    <location>
        <begin position="147"/>
        <end position="160"/>
    </location>
</feature>
<dbReference type="CTD" id="8930"/>
<evidence type="ECO:0000256" key="11">
    <source>
        <dbReference type="ARBA" id="ARBA00076709"/>
    </source>
</evidence>
<evidence type="ECO:0000259" key="14">
    <source>
        <dbReference type="PROSITE" id="PS50982"/>
    </source>
</evidence>
<keyword evidence="4" id="KW-0378">Hydrolase</keyword>
<feature type="region of interest" description="Disordered" evidence="13">
    <location>
        <begin position="30"/>
        <end position="60"/>
    </location>
</feature>
<dbReference type="PIRSF" id="PIRSF038005">
    <property type="entry name" value="Methyl_CpG_bd_MBD4"/>
    <property type="match status" value="1"/>
</dbReference>
<evidence type="ECO:0000256" key="12">
    <source>
        <dbReference type="ARBA" id="ARBA00083330"/>
    </source>
</evidence>
<dbReference type="InterPro" id="IPR017352">
    <property type="entry name" value="MBD4"/>
</dbReference>
<keyword evidence="6" id="KW-0234">DNA repair</keyword>